<evidence type="ECO:0000313" key="2">
    <source>
        <dbReference type="Proteomes" id="UP000008177"/>
    </source>
</evidence>
<sequence>MKASLFQPQSLYFAIMEILCKLSNTRHLDVYVS</sequence>
<evidence type="ECO:0000313" key="1">
    <source>
        <dbReference type="EMBL" id="CCD47943.1"/>
    </source>
</evidence>
<dbReference type="EMBL" id="FQ790289">
    <property type="protein sequence ID" value="CCD47943.1"/>
    <property type="molecule type" value="Genomic_DNA"/>
</dbReference>
<gene>
    <name evidence="1" type="ORF">BofuT4_uP112530.1</name>
</gene>
<name>G2Y5K3_BOTF4</name>
<dbReference type="AlphaFoldDB" id="G2Y5K3"/>
<protein>
    <submittedName>
        <fullName evidence="1">Uncharacterized protein</fullName>
    </submittedName>
</protein>
<reference evidence="2" key="1">
    <citation type="journal article" date="2011" name="PLoS Genet.">
        <title>Genomic analysis of the necrotrophic fungal pathogens Sclerotinia sclerotiorum and Botrytis cinerea.</title>
        <authorList>
            <person name="Amselem J."/>
            <person name="Cuomo C.A."/>
            <person name="van Kan J.A."/>
            <person name="Viaud M."/>
            <person name="Benito E.P."/>
            <person name="Couloux A."/>
            <person name="Coutinho P.M."/>
            <person name="de Vries R.P."/>
            <person name="Dyer P.S."/>
            <person name="Fillinger S."/>
            <person name="Fournier E."/>
            <person name="Gout L."/>
            <person name="Hahn M."/>
            <person name="Kohn L."/>
            <person name="Lapalu N."/>
            <person name="Plummer K.M."/>
            <person name="Pradier J.M."/>
            <person name="Quevillon E."/>
            <person name="Sharon A."/>
            <person name="Simon A."/>
            <person name="ten Have A."/>
            <person name="Tudzynski B."/>
            <person name="Tudzynski P."/>
            <person name="Wincker P."/>
            <person name="Andrew M."/>
            <person name="Anthouard V."/>
            <person name="Beever R.E."/>
            <person name="Beffa R."/>
            <person name="Benoit I."/>
            <person name="Bouzid O."/>
            <person name="Brault B."/>
            <person name="Chen Z."/>
            <person name="Choquer M."/>
            <person name="Collemare J."/>
            <person name="Cotton P."/>
            <person name="Danchin E.G."/>
            <person name="Da Silva C."/>
            <person name="Gautier A."/>
            <person name="Giraud C."/>
            <person name="Giraud T."/>
            <person name="Gonzalez C."/>
            <person name="Grossetete S."/>
            <person name="Guldener U."/>
            <person name="Henrissat B."/>
            <person name="Howlett B.J."/>
            <person name="Kodira C."/>
            <person name="Kretschmer M."/>
            <person name="Lappartient A."/>
            <person name="Leroch M."/>
            <person name="Levis C."/>
            <person name="Mauceli E."/>
            <person name="Neuveglise C."/>
            <person name="Oeser B."/>
            <person name="Pearson M."/>
            <person name="Poulain J."/>
            <person name="Poussereau N."/>
            <person name="Quesneville H."/>
            <person name="Rascle C."/>
            <person name="Schumacher J."/>
            <person name="Segurens B."/>
            <person name="Sexton A."/>
            <person name="Silva E."/>
            <person name="Sirven C."/>
            <person name="Soanes D.M."/>
            <person name="Talbot N.J."/>
            <person name="Templeton M."/>
            <person name="Yandava C."/>
            <person name="Yarden O."/>
            <person name="Zeng Q."/>
            <person name="Rollins J.A."/>
            <person name="Lebrun M.H."/>
            <person name="Dickman M."/>
        </authorList>
    </citation>
    <scope>NUCLEOTIDE SEQUENCE [LARGE SCALE GENOMIC DNA]</scope>
    <source>
        <strain evidence="2">T4</strain>
    </source>
</reference>
<accession>G2Y5K3</accession>
<dbReference type="Proteomes" id="UP000008177">
    <property type="component" value="Unplaced contigs"/>
</dbReference>
<proteinExistence type="predicted"/>
<dbReference type="HOGENOM" id="CLU_3384664_0_0_1"/>
<organism evidence="1 2">
    <name type="scientific">Botryotinia fuckeliana (strain T4)</name>
    <name type="common">Noble rot fungus</name>
    <name type="synonym">Botrytis cinerea</name>
    <dbReference type="NCBI Taxonomy" id="999810"/>
    <lineage>
        <taxon>Eukaryota</taxon>
        <taxon>Fungi</taxon>
        <taxon>Dikarya</taxon>
        <taxon>Ascomycota</taxon>
        <taxon>Pezizomycotina</taxon>
        <taxon>Leotiomycetes</taxon>
        <taxon>Helotiales</taxon>
        <taxon>Sclerotiniaceae</taxon>
        <taxon>Botrytis</taxon>
    </lineage>
</organism>
<dbReference type="InParanoid" id="G2Y5K3"/>